<keyword evidence="3" id="KW-0805">Transcription regulation</keyword>
<name>A0A399D4D2_9BACT</name>
<comment type="caution">
    <text evidence="8">The sequence shown here is derived from an EMBL/GenBank/DDBJ whole genome shotgun (WGS) entry which is preliminary data.</text>
</comment>
<dbReference type="CDD" id="cd00009">
    <property type="entry name" value="AAA"/>
    <property type="match status" value="1"/>
</dbReference>
<proteinExistence type="predicted"/>
<organism evidence="8 9">
    <name type="scientific">Mariniphaga sediminis</name>
    <dbReference type="NCBI Taxonomy" id="1628158"/>
    <lineage>
        <taxon>Bacteria</taxon>
        <taxon>Pseudomonadati</taxon>
        <taxon>Bacteroidota</taxon>
        <taxon>Bacteroidia</taxon>
        <taxon>Marinilabiliales</taxon>
        <taxon>Prolixibacteraceae</taxon>
        <taxon>Mariniphaga</taxon>
    </lineage>
</organism>
<evidence type="ECO:0000313" key="9">
    <source>
        <dbReference type="Proteomes" id="UP000266441"/>
    </source>
</evidence>
<evidence type="ECO:0000256" key="4">
    <source>
        <dbReference type="ARBA" id="ARBA00023163"/>
    </source>
</evidence>
<dbReference type="PANTHER" id="PTHR32071">
    <property type="entry name" value="TRANSCRIPTIONAL REGULATORY PROTEIN"/>
    <property type="match status" value="1"/>
</dbReference>
<dbReference type="GO" id="GO:0000160">
    <property type="term" value="P:phosphorelay signal transduction system"/>
    <property type="evidence" value="ECO:0007669"/>
    <property type="project" value="InterPro"/>
</dbReference>
<feature type="domain" description="Response regulatory" evidence="7">
    <location>
        <begin position="3"/>
        <end position="117"/>
    </location>
</feature>
<keyword evidence="9" id="KW-1185">Reference proteome</keyword>
<keyword evidence="2" id="KW-0067">ATP-binding</keyword>
<dbReference type="FunFam" id="3.40.50.300:FF:000006">
    <property type="entry name" value="DNA-binding transcriptional regulator NtrC"/>
    <property type="match status" value="1"/>
</dbReference>
<dbReference type="PROSITE" id="PS50045">
    <property type="entry name" value="SIGMA54_INTERACT_4"/>
    <property type="match status" value="1"/>
</dbReference>
<dbReference type="Gene3D" id="3.40.50.300">
    <property type="entry name" value="P-loop containing nucleotide triphosphate hydrolases"/>
    <property type="match status" value="1"/>
</dbReference>
<dbReference type="InterPro" id="IPR003593">
    <property type="entry name" value="AAA+_ATPase"/>
</dbReference>
<gene>
    <name evidence="8" type="ORF">D1164_11110</name>
</gene>
<dbReference type="PRINTS" id="PR01590">
    <property type="entry name" value="HTHFIS"/>
</dbReference>
<dbReference type="GO" id="GO:0043565">
    <property type="term" value="F:sequence-specific DNA binding"/>
    <property type="evidence" value="ECO:0007669"/>
    <property type="project" value="InterPro"/>
</dbReference>
<evidence type="ECO:0000256" key="1">
    <source>
        <dbReference type="ARBA" id="ARBA00022741"/>
    </source>
</evidence>
<dbReference type="SUPFAM" id="SSF52540">
    <property type="entry name" value="P-loop containing nucleoside triphosphate hydrolases"/>
    <property type="match status" value="1"/>
</dbReference>
<dbReference type="SMART" id="SM00448">
    <property type="entry name" value="REC"/>
    <property type="match status" value="1"/>
</dbReference>
<dbReference type="InterPro" id="IPR058031">
    <property type="entry name" value="AAA_lid_NorR"/>
</dbReference>
<dbReference type="InterPro" id="IPR009057">
    <property type="entry name" value="Homeodomain-like_sf"/>
</dbReference>
<evidence type="ECO:0000313" key="8">
    <source>
        <dbReference type="EMBL" id="RIH65280.1"/>
    </source>
</evidence>
<dbReference type="Gene3D" id="1.10.8.60">
    <property type="match status" value="1"/>
</dbReference>
<dbReference type="Pfam" id="PF00072">
    <property type="entry name" value="Response_reg"/>
    <property type="match status" value="1"/>
</dbReference>
<dbReference type="OrthoDB" id="9810703at2"/>
<keyword evidence="5" id="KW-0597">Phosphoprotein</keyword>
<dbReference type="InterPro" id="IPR002197">
    <property type="entry name" value="HTH_Fis"/>
</dbReference>
<dbReference type="Gene3D" id="1.10.10.60">
    <property type="entry name" value="Homeodomain-like"/>
    <property type="match status" value="1"/>
</dbReference>
<dbReference type="InterPro" id="IPR011006">
    <property type="entry name" value="CheY-like_superfamily"/>
</dbReference>
<dbReference type="InterPro" id="IPR027417">
    <property type="entry name" value="P-loop_NTPase"/>
</dbReference>
<sequence>MASILIIDDDVTFCMMLKTLLEKSGYQVTSVFSPVEAKRIIESRRFDIVFTDLRMPDISGMELIRLIKNKEPKTQIIMMTGYADISTAIESIKKGAFNYIPKPLNRDEVLNIVQEALEQVNDEPLEKGTTHWNASAYLEGIGRPSQRLKEYIELVAPTPMSVLLVGESGTGKEYAARFIHEKSKRARRPFVAVDCGAIPSELVASEFFGHVKGSFTGAISDKTGYFEAASGGTLFLDEVGNLSYNTQIQLLRVLQEKSVKPVGSNREVPVDVRIIAATNENLQEAQDKGDFRNDLYHRLNEFQINVPPLRERKSDIMVFANFFLEQANEYLDKSVAGFEKDVEQVFLDYPWPGNLREMKNMVKRATLLARGEMITWKEIPEELYTRKSIDGEFALFNKEDETQAIQKALEAADYNKSEAARLLKIDRKTLYNKLKLYNINVPGKDM</sequence>
<protein>
    <submittedName>
        <fullName evidence="8">Sigma-54-dependent Fis family transcriptional regulator</fullName>
    </submittedName>
</protein>
<feature type="modified residue" description="4-aspartylphosphate" evidence="5">
    <location>
        <position position="52"/>
    </location>
</feature>
<evidence type="ECO:0000256" key="3">
    <source>
        <dbReference type="ARBA" id="ARBA00023015"/>
    </source>
</evidence>
<dbReference type="GO" id="GO:0005524">
    <property type="term" value="F:ATP binding"/>
    <property type="evidence" value="ECO:0007669"/>
    <property type="project" value="UniProtKB-KW"/>
</dbReference>
<dbReference type="PROSITE" id="PS00676">
    <property type="entry name" value="SIGMA54_INTERACT_2"/>
    <property type="match status" value="1"/>
</dbReference>
<dbReference type="InterPro" id="IPR025943">
    <property type="entry name" value="Sigma_54_int_dom_ATP-bd_2"/>
</dbReference>
<dbReference type="Pfam" id="PF25601">
    <property type="entry name" value="AAA_lid_14"/>
    <property type="match status" value="1"/>
</dbReference>
<dbReference type="AlphaFoldDB" id="A0A399D4D2"/>
<dbReference type="SUPFAM" id="SSF46689">
    <property type="entry name" value="Homeodomain-like"/>
    <property type="match status" value="1"/>
</dbReference>
<keyword evidence="4" id="KW-0804">Transcription</keyword>
<dbReference type="Gene3D" id="3.40.50.2300">
    <property type="match status" value="1"/>
</dbReference>
<dbReference type="PANTHER" id="PTHR32071:SF81">
    <property type="entry name" value="PROPIONATE CATABOLISM OPERON REGULATORY PROTEIN"/>
    <property type="match status" value="1"/>
</dbReference>
<dbReference type="SMART" id="SM00382">
    <property type="entry name" value="AAA"/>
    <property type="match status" value="1"/>
</dbReference>
<dbReference type="GO" id="GO:0006355">
    <property type="term" value="P:regulation of DNA-templated transcription"/>
    <property type="evidence" value="ECO:0007669"/>
    <property type="project" value="InterPro"/>
</dbReference>
<evidence type="ECO:0000259" key="7">
    <source>
        <dbReference type="PROSITE" id="PS50110"/>
    </source>
</evidence>
<dbReference type="PROSITE" id="PS50110">
    <property type="entry name" value="RESPONSE_REGULATORY"/>
    <property type="match status" value="1"/>
</dbReference>
<dbReference type="Pfam" id="PF02954">
    <property type="entry name" value="HTH_8"/>
    <property type="match status" value="1"/>
</dbReference>
<reference evidence="8 9" key="1">
    <citation type="journal article" date="2015" name="Int. J. Syst. Evol. Microbiol.">
        <title>Mariniphaga sediminis sp. nov., isolated from coastal sediment.</title>
        <authorList>
            <person name="Wang F.Q."/>
            <person name="Shen Q.Y."/>
            <person name="Chen G.J."/>
            <person name="Du Z.J."/>
        </authorList>
    </citation>
    <scope>NUCLEOTIDE SEQUENCE [LARGE SCALE GENOMIC DNA]</scope>
    <source>
        <strain evidence="8 9">SY21</strain>
    </source>
</reference>
<dbReference type="EMBL" id="QWET01000007">
    <property type="protein sequence ID" value="RIH65280.1"/>
    <property type="molecule type" value="Genomic_DNA"/>
</dbReference>
<dbReference type="Proteomes" id="UP000266441">
    <property type="component" value="Unassembled WGS sequence"/>
</dbReference>
<dbReference type="InterPro" id="IPR001789">
    <property type="entry name" value="Sig_transdc_resp-reg_receiver"/>
</dbReference>
<dbReference type="SUPFAM" id="SSF52172">
    <property type="entry name" value="CheY-like"/>
    <property type="match status" value="1"/>
</dbReference>
<dbReference type="InterPro" id="IPR002078">
    <property type="entry name" value="Sigma_54_int"/>
</dbReference>
<evidence type="ECO:0000256" key="2">
    <source>
        <dbReference type="ARBA" id="ARBA00022840"/>
    </source>
</evidence>
<keyword evidence="1" id="KW-0547">Nucleotide-binding</keyword>
<evidence type="ECO:0000256" key="5">
    <source>
        <dbReference type="PROSITE-ProRule" id="PRU00169"/>
    </source>
</evidence>
<dbReference type="Pfam" id="PF00158">
    <property type="entry name" value="Sigma54_activat"/>
    <property type="match status" value="1"/>
</dbReference>
<feature type="domain" description="Sigma-54 factor interaction" evidence="6">
    <location>
        <begin position="138"/>
        <end position="367"/>
    </location>
</feature>
<evidence type="ECO:0000259" key="6">
    <source>
        <dbReference type="PROSITE" id="PS50045"/>
    </source>
</evidence>
<accession>A0A399D4D2</accession>